<evidence type="ECO:0000313" key="6">
    <source>
        <dbReference type="EMBL" id="MEW9308959.1"/>
    </source>
</evidence>
<keyword evidence="1" id="KW-0805">Transcription regulation</keyword>
<dbReference type="SUPFAM" id="SSF46785">
    <property type="entry name" value="Winged helix' DNA-binding domain"/>
    <property type="match status" value="1"/>
</dbReference>
<dbReference type="InterPro" id="IPR036390">
    <property type="entry name" value="WH_DNA-bd_sf"/>
</dbReference>
<dbReference type="Gene3D" id="3.30.450.40">
    <property type="match status" value="1"/>
</dbReference>
<dbReference type="InterPro" id="IPR014757">
    <property type="entry name" value="Tscrpt_reg_IclR_C"/>
</dbReference>
<proteinExistence type="predicted"/>
<sequence length="267" mass="28898">MSSIEDREKPAYSAPALTKGLEVLELLAEAGVPLTMKEIADGLGRSKNEIFRMLVALQERGYIERDPETDAFYLTDRLFKLGLHTPRQQDLLTAAMPELAAIALECQQSPHLVVVNHGLTVVIAAVPGGDDMSFTLRLGYGRLATDSTSGQVVLAFQPPAVARKVIEESQGRSAVPIDRAALEANLAAIRARGHELRSSRDFVGITDICCPIFGADGFAAASIIIAYVNRHAHDNQARHETTLGVLQASCSRISAKLSPRLRVQHPV</sequence>
<dbReference type="Pfam" id="PF01614">
    <property type="entry name" value="IclR_C"/>
    <property type="match status" value="1"/>
</dbReference>
<dbReference type="InterPro" id="IPR029016">
    <property type="entry name" value="GAF-like_dom_sf"/>
</dbReference>
<keyword evidence="3" id="KW-0804">Transcription</keyword>
<protein>
    <submittedName>
        <fullName evidence="7">IclR family transcriptional regulator</fullName>
    </submittedName>
</protein>
<dbReference type="Proteomes" id="UP001595190">
    <property type="component" value="Unassembled WGS sequence"/>
</dbReference>
<evidence type="ECO:0000313" key="8">
    <source>
        <dbReference type="Proteomes" id="UP001555786"/>
    </source>
</evidence>
<evidence type="ECO:0000259" key="4">
    <source>
        <dbReference type="PROSITE" id="PS51077"/>
    </source>
</evidence>
<dbReference type="SUPFAM" id="SSF55781">
    <property type="entry name" value="GAF domain-like"/>
    <property type="match status" value="1"/>
</dbReference>
<reference evidence="7 9" key="2">
    <citation type="submission" date="2024-09" db="EMBL/GenBank/DDBJ databases">
        <title>Description of Labrys sedimenti sp. nov., isolated from a diclofenac-degrading enrichment culture, and genome-based reclassification of Labrys portucalensis as a later heterotypic synonym of Labrys neptuniae.</title>
        <authorList>
            <person name="Tancsics A."/>
            <person name="Csepanyi A."/>
        </authorList>
    </citation>
    <scope>NUCLEOTIDE SEQUENCE [LARGE SCALE GENOMIC DNA]</scope>
    <source>
        <strain evidence="7 9">LMG 23412</strain>
    </source>
</reference>
<dbReference type="Proteomes" id="UP001555786">
    <property type="component" value="Unassembled WGS sequence"/>
</dbReference>
<dbReference type="RefSeq" id="WP_149250228.1">
    <property type="nucleotide sequence ID" value="NZ_JAVSCS010000024.1"/>
</dbReference>
<reference evidence="6 8" key="1">
    <citation type="submission" date="2024-07" db="EMBL/GenBank/DDBJ databases">
        <title>Description of Labrys sedimenti sp. nov., isolated from a diclofenac-degrading enrichment culture.</title>
        <authorList>
            <person name="Tancsics A."/>
            <person name="Csepanyi A."/>
        </authorList>
    </citation>
    <scope>NUCLEOTIDE SEQUENCE [LARGE SCALE GENOMIC DNA]</scope>
    <source>
        <strain evidence="6 8">LMG 23578</strain>
    </source>
</reference>
<evidence type="ECO:0000313" key="9">
    <source>
        <dbReference type="Proteomes" id="UP001595190"/>
    </source>
</evidence>
<comment type="caution">
    <text evidence="7">The sequence shown here is derived from an EMBL/GenBank/DDBJ whole genome shotgun (WGS) entry which is preliminary data.</text>
</comment>
<keyword evidence="8" id="KW-1185">Reference proteome</keyword>
<dbReference type="PANTHER" id="PTHR30136:SF7">
    <property type="entry name" value="HTH-TYPE TRANSCRIPTIONAL REGULATOR KDGR-RELATED"/>
    <property type="match status" value="1"/>
</dbReference>
<dbReference type="Pfam" id="PF09339">
    <property type="entry name" value="HTH_IclR"/>
    <property type="match status" value="1"/>
</dbReference>
<evidence type="ECO:0000313" key="7">
    <source>
        <dbReference type="EMBL" id="MFC2253629.1"/>
    </source>
</evidence>
<dbReference type="PROSITE" id="PS51077">
    <property type="entry name" value="HTH_ICLR"/>
    <property type="match status" value="1"/>
</dbReference>
<name>A0ABV6ZN67_9HYPH</name>
<dbReference type="EMBL" id="JBFNQD010000011">
    <property type="protein sequence ID" value="MEW9308959.1"/>
    <property type="molecule type" value="Genomic_DNA"/>
</dbReference>
<dbReference type="InterPro" id="IPR050707">
    <property type="entry name" value="HTH_MetabolicPath_Reg"/>
</dbReference>
<accession>A0ABV6ZN67</accession>
<dbReference type="SMART" id="SM00346">
    <property type="entry name" value="HTH_ICLR"/>
    <property type="match status" value="1"/>
</dbReference>
<keyword evidence="2" id="KW-0238">DNA-binding</keyword>
<gene>
    <name evidence="6" type="ORF">ABXS05_25650</name>
    <name evidence="7" type="ORF">ACETRX_28635</name>
</gene>
<feature type="domain" description="HTH iclR-type" evidence="4">
    <location>
        <begin position="14"/>
        <end position="83"/>
    </location>
</feature>
<evidence type="ECO:0000256" key="2">
    <source>
        <dbReference type="ARBA" id="ARBA00023125"/>
    </source>
</evidence>
<evidence type="ECO:0000256" key="3">
    <source>
        <dbReference type="ARBA" id="ARBA00023163"/>
    </source>
</evidence>
<organism evidence="7 9">
    <name type="scientific">Labrys neptuniae</name>
    <dbReference type="NCBI Taxonomy" id="376174"/>
    <lineage>
        <taxon>Bacteria</taxon>
        <taxon>Pseudomonadati</taxon>
        <taxon>Pseudomonadota</taxon>
        <taxon>Alphaproteobacteria</taxon>
        <taxon>Hyphomicrobiales</taxon>
        <taxon>Xanthobacteraceae</taxon>
        <taxon>Labrys</taxon>
    </lineage>
</organism>
<dbReference type="Gene3D" id="1.10.10.10">
    <property type="entry name" value="Winged helix-like DNA-binding domain superfamily/Winged helix DNA-binding domain"/>
    <property type="match status" value="1"/>
</dbReference>
<dbReference type="PROSITE" id="PS51078">
    <property type="entry name" value="ICLR_ED"/>
    <property type="match status" value="1"/>
</dbReference>
<dbReference type="InterPro" id="IPR005471">
    <property type="entry name" value="Tscrpt_reg_IclR_N"/>
</dbReference>
<dbReference type="InterPro" id="IPR036388">
    <property type="entry name" value="WH-like_DNA-bd_sf"/>
</dbReference>
<dbReference type="EMBL" id="JBHGPK010000021">
    <property type="protein sequence ID" value="MFC2253629.1"/>
    <property type="molecule type" value="Genomic_DNA"/>
</dbReference>
<dbReference type="PANTHER" id="PTHR30136">
    <property type="entry name" value="HELIX-TURN-HELIX TRANSCRIPTIONAL REGULATOR, ICLR FAMILY"/>
    <property type="match status" value="1"/>
</dbReference>
<evidence type="ECO:0000259" key="5">
    <source>
        <dbReference type="PROSITE" id="PS51078"/>
    </source>
</evidence>
<evidence type="ECO:0000256" key="1">
    <source>
        <dbReference type="ARBA" id="ARBA00023015"/>
    </source>
</evidence>
<feature type="domain" description="IclR-ED" evidence="5">
    <location>
        <begin position="77"/>
        <end position="259"/>
    </location>
</feature>